<dbReference type="EMBL" id="FNCJ01000016">
    <property type="protein sequence ID" value="SDI02731.1"/>
    <property type="molecule type" value="Genomic_DNA"/>
</dbReference>
<feature type="signal peptide" evidence="2">
    <location>
        <begin position="1"/>
        <end position="24"/>
    </location>
</feature>
<reference evidence="3 4" key="1">
    <citation type="submission" date="2016-10" db="EMBL/GenBank/DDBJ databases">
        <authorList>
            <person name="de Groot N.N."/>
        </authorList>
    </citation>
    <scope>NUCLEOTIDE SEQUENCE [LARGE SCALE GENOMIC DNA]</scope>
    <source>
        <strain evidence="3 4">LMG 2247</strain>
    </source>
</reference>
<dbReference type="Proteomes" id="UP000199706">
    <property type="component" value="Unassembled WGS sequence"/>
</dbReference>
<accession>A0A1G8H857</accession>
<feature type="region of interest" description="Disordered" evidence="1">
    <location>
        <begin position="52"/>
        <end position="72"/>
    </location>
</feature>
<keyword evidence="2" id="KW-0732">Signal</keyword>
<dbReference type="Pfam" id="PF11925">
    <property type="entry name" value="DUF3443"/>
    <property type="match status" value="1"/>
</dbReference>
<evidence type="ECO:0000313" key="4">
    <source>
        <dbReference type="Proteomes" id="UP000199706"/>
    </source>
</evidence>
<evidence type="ECO:0000313" key="3">
    <source>
        <dbReference type="EMBL" id="SDI02731.1"/>
    </source>
</evidence>
<dbReference type="OrthoDB" id="5289858at2"/>
<feature type="chain" id="PRO_5011752934" description="DUF3443 domain-containing protein" evidence="2">
    <location>
        <begin position="25"/>
        <end position="428"/>
    </location>
</feature>
<dbReference type="RefSeq" id="WP_090689742.1">
    <property type="nucleotide sequence ID" value="NZ_CADERL010000021.1"/>
</dbReference>
<gene>
    <name evidence="3" type="ORF">SAMN05216466_11644</name>
</gene>
<evidence type="ECO:0000256" key="2">
    <source>
        <dbReference type="SAM" id="SignalP"/>
    </source>
</evidence>
<dbReference type="AlphaFoldDB" id="A0A1G8H857"/>
<dbReference type="PROSITE" id="PS51257">
    <property type="entry name" value="PROKAR_LIPOPROTEIN"/>
    <property type="match status" value="1"/>
</dbReference>
<proteinExistence type="predicted"/>
<sequence length="428" mass="42049">MPTRSGFLSVFLFLIGSALCGALAACGGGGGGGANSTATGAAAAPATASAPLAATPPGSAASTPAAIPQSTTPNVQPIAVSAAPGLTRNMLTTSVTICVPGTSNCATVNNVQVDTGSQGLRILASALPSTLQLPALQAGGGNAGECAIFGGGYTWGAVRSADVQMAGQLAAALPVQVIADPTVPSVPSDCSGTGLAMQSSTSLRSNGILGVGLFAADCGGTCANSAAPRWYYSCNASGACQASAQPLSQQVTNPVSAFALDNNGVVIDLPAVAATGAPTVSGSLIFGIGTQANNVLGGATVLRANAQSGYVTTVSNNQTYSLSYLDSGSNALFIANAGMPQCGLWYCPATPQAANATITGSDGTSAAVSYSVGNSTALFNSTNNAFANLAGISSNSFGWGLPFFYGRRIYTAIESRLTSAGAGPYYAF</sequence>
<evidence type="ECO:0000256" key="1">
    <source>
        <dbReference type="SAM" id="MobiDB-lite"/>
    </source>
</evidence>
<dbReference type="InterPro" id="IPR021847">
    <property type="entry name" value="DUF3443"/>
</dbReference>
<name>A0A1G8H857_9BURK</name>
<organism evidence="3 4">
    <name type="scientific">Paraburkholderia phenazinium</name>
    <dbReference type="NCBI Taxonomy" id="60549"/>
    <lineage>
        <taxon>Bacteria</taxon>
        <taxon>Pseudomonadati</taxon>
        <taxon>Pseudomonadota</taxon>
        <taxon>Betaproteobacteria</taxon>
        <taxon>Burkholderiales</taxon>
        <taxon>Burkholderiaceae</taxon>
        <taxon>Paraburkholderia</taxon>
    </lineage>
</organism>
<feature type="compositionally biased region" description="Low complexity" evidence="1">
    <location>
        <begin position="52"/>
        <end position="66"/>
    </location>
</feature>
<protein>
    <recommendedName>
        <fullName evidence="5">DUF3443 domain-containing protein</fullName>
    </recommendedName>
</protein>
<evidence type="ECO:0008006" key="5">
    <source>
        <dbReference type="Google" id="ProtNLM"/>
    </source>
</evidence>